<evidence type="ECO:0000259" key="9">
    <source>
        <dbReference type="Pfam" id="PF02470"/>
    </source>
</evidence>
<evidence type="ECO:0000256" key="5">
    <source>
        <dbReference type="ARBA" id="ARBA00022989"/>
    </source>
</evidence>
<dbReference type="Pfam" id="PF02470">
    <property type="entry name" value="MlaD"/>
    <property type="match status" value="2"/>
</dbReference>
<evidence type="ECO:0000256" key="3">
    <source>
        <dbReference type="ARBA" id="ARBA00022519"/>
    </source>
</evidence>
<evidence type="ECO:0000313" key="10">
    <source>
        <dbReference type="EMBL" id="PPQ35032.1"/>
    </source>
</evidence>
<comment type="subcellular location">
    <subcellularLocation>
        <location evidence="1">Cell inner membrane</location>
    </subcellularLocation>
</comment>
<proteinExistence type="predicted"/>
<evidence type="ECO:0000256" key="7">
    <source>
        <dbReference type="SAM" id="Coils"/>
    </source>
</evidence>
<evidence type="ECO:0000256" key="2">
    <source>
        <dbReference type="ARBA" id="ARBA00022475"/>
    </source>
</evidence>
<feature type="coiled-coil region" evidence="7">
    <location>
        <begin position="522"/>
        <end position="549"/>
    </location>
</feature>
<feature type="domain" description="Mce/MlaD" evidence="9">
    <location>
        <begin position="293"/>
        <end position="391"/>
    </location>
</feature>
<keyword evidence="5 8" id="KW-1133">Transmembrane helix</keyword>
<keyword evidence="6 8" id="KW-0472">Membrane</keyword>
<name>A0A2S6NJH5_RHOGL</name>
<evidence type="ECO:0000256" key="4">
    <source>
        <dbReference type="ARBA" id="ARBA00022692"/>
    </source>
</evidence>
<dbReference type="AlphaFoldDB" id="A0A2S6NJH5"/>
<dbReference type="PANTHER" id="PTHR30462:SF0">
    <property type="entry name" value="INTERMEMBRANE TRANSPORT PROTEIN YEBT"/>
    <property type="match status" value="1"/>
</dbReference>
<gene>
    <name evidence="10" type="ORF">CCS01_09015</name>
</gene>
<accession>A0A2S6NJH5</accession>
<keyword evidence="7" id="KW-0175">Coiled coil</keyword>
<dbReference type="GO" id="GO:0005886">
    <property type="term" value="C:plasma membrane"/>
    <property type="evidence" value="ECO:0007669"/>
    <property type="project" value="UniProtKB-SubCell"/>
</dbReference>
<comment type="caution">
    <text evidence="10">The sequence shown here is derived from an EMBL/GenBank/DDBJ whole genome shotgun (WGS) entry which is preliminary data.</text>
</comment>
<evidence type="ECO:0000256" key="8">
    <source>
        <dbReference type="SAM" id="Phobius"/>
    </source>
</evidence>
<protein>
    <recommendedName>
        <fullName evidence="9">Mce/MlaD domain-containing protein</fullName>
    </recommendedName>
</protein>
<dbReference type="InterPro" id="IPR051800">
    <property type="entry name" value="PqiA-PqiB_transport"/>
</dbReference>
<dbReference type="PANTHER" id="PTHR30462">
    <property type="entry name" value="INTERMEMBRANE TRANSPORT PROTEIN PQIB-RELATED"/>
    <property type="match status" value="1"/>
</dbReference>
<feature type="domain" description="Mce/MlaD" evidence="9">
    <location>
        <begin position="46"/>
        <end position="138"/>
    </location>
</feature>
<dbReference type="Proteomes" id="UP000239724">
    <property type="component" value="Unassembled WGS sequence"/>
</dbReference>
<sequence length="563" mass="60766">MSMNLEPAAPAQAKLSRRSRIPLIWLIPIVTLLIGAWLAWDTFSRRGPTITITFDSGEGLQAGQSHIKHKDVVLGLVTDVQLSPDGSHVTVTAEMNRQAIPFLTDQTRFWVVTPRLFAGQISGLDTLISGAYIELLPGPEHGRLATSFAGLETPPVLTSNEPGRTFLLHASKVGSVSVGSPVFFRDLNVGTVLGWDVGHMVEQVTIHAFVRAPYDSYVHDGSRFWNASGVSVKLGAQGVQVEMESVKALLLGGVAFDTPKEALDTPVSAENRPFPLYADQEAARNASFHRQVPVVSYFPGSVAGLTIGSPVTFQGQRLGQVTGITMQYDPVADTIRIPVHYEIEPERISDAATAAKRGPLENARFLVDHGLRAQIKTSNLLTGQSEIALEFFPDAAKATIGTEGTVIVFPAVRGTFADISQSASEVLSQINQMPFRQIGDNLNNLLAGANSMTSSPETKQTLKALAVTMTELESVVKRLDTGVTPALQNLPEMTASLQAVLANTNRLVASANTGYGGDSAFHRDVNRLLNQLNDTMQSLRSLADMLNRHPEALIRGRTNTGYQ</sequence>
<evidence type="ECO:0000256" key="6">
    <source>
        <dbReference type="ARBA" id="ARBA00023136"/>
    </source>
</evidence>
<keyword evidence="3" id="KW-0997">Cell inner membrane</keyword>
<dbReference type="InterPro" id="IPR003399">
    <property type="entry name" value="Mce/MlaD"/>
</dbReference>
<keyword evidence="2" id="KW-1003">Cell membrane</keyword>
<feature type="transmembrane region" description="Helical" evidence="8">
    <location>
        <begin position="21"/>
        <end position="40"/>
    </location>
</feature>
<reference evidence="10 11" key="1">
    <citation type="journal article" date="2018" name="Arch. Microbiol.">
        <title>New insights into the metabolic potential of the phototrophic purple bacterium Rhodopila globiformis DSM 161(T) from its draft genome sequence and evidence for a vanadium-dependent nitrogenase.</title>
        <authorList>
            <person name="Imhoff J.F."/>
            <person name="Rahn T."/>
            <person name="Kunzel S."/>
            <person name="Neulinger S.C."/>
        </authorList>
    </citation>
    <scope>NUCLEOTIDE SEQUENCE [LARGE SCALE GENOMIC DNA]</scope>
    <source>
        <strain evidence="10 11">DSM 161</strain>
    </source>
</reference>
<keyword evidence="11" id="KW-1185">Reference proteome</keyword>
<organism evidence="10 11">
    <name type="scientific">Rhodopila globiformis</name>
    <name type="common">Rhodopseudomonas globiformis</name>
    <dbReference type="NCBI Taxonomy" id="1071"/>
    <lineage>
        <taxon>Bacteria</taxon>
        <taxon>Pseudomonadati</taxon>
        <taxon>Pseudomonadota</taxon>
        <taxon>Alphaproteobacteria</taxon>
        <taxon>Acetobacterales</taxon>
        <taxon>Acetobacteraceae</taxon>
        <taxon>Rhodopila</taxon>
    </lineage>
</organism>
<dbReference type="EMBL" id="NHRY01000080">
    <property type="protein sequence ID" value="PPQ35032.1"/>
    <property type="molecule type" value="Genomic_DNA"/>
</dbReference>
<keyword evidence="4 8" id="KW-0812">Transmembrane</keyword>
<evidence type="ECO:0000256" key="1">
    <source>
        <dbReference type="ARBA" id="ARBA00004533"/>
    </source>
</evidence>
<evidence type="ECO:0000313" key="11">
    <source>
        <dbReference type="Proteomes" id="UP000239724"/>
    </source>
</evidence>